<keyword evidence="6 8" id="KW-1133">Transmembrane helix</keyword>
<evidence type="ECO:0000256" key="4">
    <source>
        <dbReference type="ARBA" id="ARBA00022475"/>
    </source>
</evidence>
<dbReference type="RefSeq" id="WP_118991426.1">
    <property type="nucleotide sequence ID" value="NZ_CP023434.1"/>
</dbReference>
<organism evidence="10 11">
    <name type="scientific">Suicoccus acidiformans</name>
    <dbReference type="NCBI Taxonomy" id="2036206"/>
    <lineage>
        <taxon>Bacteria</taxon>
        <taxon>Bacillati</taxon>
        <taxon>Bacillota</taxon>
        <taxon>Bacilli</taxon>
        <taxon>Lactobacillales</taxon>
        <taxon>Aerococcaceae</taxon>
        <taxon>Suicoccus</taxon>
    </lineage>
</organism>
<dbReference type="PANTHER" id="PTHR43470">
    <property type="entry name" value="PHOSPHATE TRANSPORT SYSTEM PERMEASE PROTEIN PSTA-RELATED"/>
    <property type="match status" value="1"/>
</dbReference>
<keyword evidence="7 8" id="KW-0472">Membrane</keyword>
<dbReference type="SUPFAM" id="SSF161098">
    <property type="entry name" value="MetI-like"/>
    <property type="match status" value="1"/>
</dbReference>
<sequence length="275" mass="29708">MNKGFNWVKFFAWLSAAFTLGMLLFIILFILWNGVPALSLDMFSLKYTTDNVSMMPAIISTLIIILIALLIAVPIGVFTGFYLVEYADRDSKFLPIIRLATDTLAAVPSIVYGLFGMLFFVSSQRLGLGYSHYAGIFTITIMILPLIISSTEEALRSVNDSLRMGSLALGAGQLRTIFTVVLPVAMPGILSGIILAIGRIVGESAALIYTLGSSGQLLQGLSSSGRTLAVHMYVLSQEGFHVKEAYATATILIVIVLLINWLSTVISRKLGTGGK</sequence>
<dbReference type="Pfam" id="PF00528">
    <property type="entry name" value="BPD_transp_1"/>
    <property type="match status" value="1"/>
</dbReference>
<dbReference type="InterPro" id="IPR000515">
    <property type="entry name" value="MetI-like"/>
</dbReference>
<evidence type="ECO:0000256" key="8">
    <source>
        <dbReference type="RuleBase" id="RU363043"/>
    </source>
</evidence>
<evidence type="ECO:0000259" key="9">
    <source>
        <dbReference type="PROSITE" id="PS50928"/>
    </source>
</evidence>
<feature type="transmembrane region" description="Helical" evidence="8">
    <location>
        <begin position="176"/>
        <end position="201"/>
    </location>
</feature>
<keyword evidence="5 8" id="KW-0812">Transmembrane</keyword>
<evidence type="ECO:0000256" key="1">
    <source>
        <dbReference type="ARBA" id="ARBA00004651"/>
    </source>
</evidence>
<evidence type="ECO:0000256" key="3">
    <source>
        <dbReference type="ARBA" id="ARBA00022448"/>
    </source>
</evidence>
<evidence type="ECO:0000256" key="7">
    <source>
        <dbReference type="ARBA" id="ARBA00023136"/>
    </source>
</evidence>
<dbReference type="OrthoDB" id="9807065at2"/>
<dbReference type="GO" id="GO:0035435">
    <property type="term" value="P:phosphate ion transmembrane transport"/>
    <property type="evidence" value="ECO:0007669"/>
    <property type="project" value="InterPro"/>
</dbReference>
<protein>
    <recommendedName>
        <fullName evidence="8">Phosphate transport system permease protein PstA</fullName>
    </recommendedName>
</protein>
<dbReference type="Proteomes" id="UP000263232">
    <property type="component" value="Chromosome"/>
</dbReference>
<comment type="similarity">
    <text evidence="2 8">Belongs to the binding-protein-dependent transport system permease family. CysTW subfamily.</text>
</comment>
<proteinExistence type="inferred from homology"/>
<dbReference type="GO" id="GO:0005315">
    <property type="term" value="F:phosphate transmembrane transporter activity"/>
    <property type="evidence" value="ECO:0007669"/>
    <property type="project" value="InterPro"/>
</dbReference>
<keyword evidence="11" id="KW-1185">Reference proteome</keyword>
<feature type="transmembrane region" description="Helical" evidence="8">
    <location>
        <begin position="55"/>
        <end position="84"/>
    </location>
</feature>
<evidence type="ECO:0000313" key="11">
    <source>
        <dbReference type="Proteomes" id="UP000263232"/>
    </source>
</evidence>
<keyword evidence="3" id="KW-0813">Transport</keyword>
<dbReference type="GO" id="GO:0005886">
    <property type="term" value="C:plasma membrane"/>
    <property type="evidence" value="ECO:0007669"/>
    <property type="project" value="UniProtKB-SubCell"/>
</dbReference>
<dbReference type="InterPro" id="IPR005672">
    <property type="entry name" value="Phosphate_PstA"/>
</dbReference>
<keyword evidence="4 8" id="KW-1003">Cell membrane</keyword>
<dbReference type="PANTHER" id="PTHR43470:SF3">
    <property type="entry name" value="PHOSPHATE TRANSPORT SYSTEM PERMEASE PROTEIN PSTA-RELATED"/>
    <property type="match status" value="1"/>
</dbReference>
<evidence type="ECO:0000256" key="2">
    <source>
        <dbReference type="ARBA" id="ARBA00007069"/>
    </source>
</evidence>
<evidence type="ECO:0000256" key="6">
    <source>
        <dbReference type="ARBA" id="ARBA00022989"/>
    </source>
</evidence>
<dbReference type="NCBIfam" id="TIGR00974">
    <property type="entry name" value="3a0107s02c"/>
    <property type="match status" value="1"/>
</dbReference>
<feature type="transmembrane region" description="Helical" evidence="8">
    <location>
        <begin position="12"/>
        <end position="35"/>
    </location>
</feature>
<feature type="transmembrane region" description="Helical" evidence="8">
    <location>
        <begin position="245"/>
        <end position="266"/>
    </location>
</feature>
<feature type="domain" description="ABC transmembrane type-1" evidence="9">
    <location>
        <begin position="58"/>
        <end position="263"/>
    </location>
</feature>
<reference evidence="10 11" key="1">
    <citation type="submission" date="2017-09" db="EMBL/GenBank/DDBJ databases">
        <title>Complete genome sequence of Oxytococcus suis strain ZY16052.</title>
        <authorList>
            <person name="Li F."/>
        </authorList>
    </citation>
    <scope>NUCLEOTIDE SEQUENCE [LARGE SCALE GENOMIC DNA]</scope>
    <source>
        <strain evidence="10 11">ZY16052</strain>
    </source>
</reference>
<dbReference type="KEGG" id="abae:CL176_11485"/>
<comment type="subcellular location">
    <subcellularLocation>
        <location evidence="1 8">Cell membrane</location>
        <topology evidence="1 8">Multi-pass membrane protein</topology>
    </subcellularLocation>
</comment>
<dbReference type="CDD" id="cd06261">
    <property type="entry name" value="TM_PBP2"/>
    <property type="match status" value="1"/>
</dbReference>
<name>A0A347WNB3_9LACT</name>
<accession>A0A347WNB3</accession>
<dbReference type="EMBL" id="CP023434">
    <property type="protein sequence ID" value="AXY26570.1"/>
    <property type="molecule type" value="Genomic_DNA"/>
</dbReference>
<feature type="transmembrane region" description="Helical" evidence="8">
    <location>
        <begin position="96"/>
        <end position="121"/>
    </location>
</feature>
<dbReference type="InterPro" id="IPR035906">
    <property type="entry name" value="MetI-like_sf"/>
</dbReference>
<gene>
    <name evidence="10" type="primary">pstA</name>
    <name evidence="10" type="ORF">CL176_11485</name>
</gene>
<evidence type="ECO:0000256" key="5">
    <source>
        <dbReference type="ARBA" id="ARBA00022692"/>
    </source>
</evidence>
<dbReference type="AlphaFoldDB" id="A0A347WNB3"/>
<dbReference type="PROSITE" id="PS50928">
    <property type="entry name" value="ABC_TM1"/>
    <property type="match status" value="1"/>
</dbReference>
<evidence type="ECO:0000313" key="10">
    <source>
        <dbReference type="EMBL" id="AXY26570.1"/>
    </source>
</evidence>
<dbReference type="Gene3D" id="1.10.3720.10">
    <property type="entry name" value="MetI-like"/>
    <property type="match status" value="1"/>
</dbReference>
<feature type="transmembrane region" description="Helical" evidence="8">
    <location>
        <begin position="133"/>
        <end position="155"/>
    </location>
</feature>